<name>A0A930EHE0_9FIRM</name>
<comment type="caution">
    <text evidence="2">The sequence shown here is derived from an EMBL/GenBank/DDBJ whole genome shotgun (WGS) entry which is preliminary data.</text>
</comment>
<evidence type="ECO:0000313" key="2">
    <source>
        <dbReference type="EMBL" id="MBF1352652.1"/>
    </source>
</evidence>
<dbReference type="PANTHER" id="PTHR13285:SF18">
    <property type="entry name" value="PROTEIN-CYSTEINE N-PALMITOYLTRANSFERASE RASP"/>
    <property type="match status" value="1"/>
</dbReference>
<sequence length="187" mass="21931">MLFSSIIFIFYFLPITMLVYYLIPKEQTGKRNIVLLVASLFFYSWGEPVYLFLMLYSAFFNYFMAIQIHNEQKYGGTGRRNLLFTVVVDLLILGFFKYFGFLMDTITSITGWHIHYTSLALPIGISFYTFQAMSYVFDVYKGKVAPQYSLLKFSLYLSFFPQLIAGPIVKYRDVELQIDNRETTLIK</sequence>
<dbReference type="AlphaFoldDB" id="A0A930EHE0"/>
<dbReference type="GO" id="GO:0016746">
    <property type="term" value="F:acyltransferase activity"/>
    <property type="evidence" value="ECO:0007669"/>
    <property type="project" value="TreeGrafter"/>
</dbReference>
<dbReference type="PANTHER" id="PTHR13285">
    <property type="entry name" value="ACYLTRANSFERASE"/>
    <property type="match status" value="1"/>
</dbReference>
<evidence type="ECO:0000256" key="1">
    <source>
        <dbReference type="SAM" id="Phobius"/>
    </source>
</evidence>
<keyword evidence="1" id="KW-0472">Membrane</keyword>
<feature type="transmembrane region" description="Helical" evidence="1">
    <location>
        <begin position="35"/>
        <end position="62"/>
    </location>
</feature>
<feature type="non-terminal residue" evidence="2">
    <location>
        <position position="187"/>
    </location>
</feature>
<organism evidence="2 3">
    <name type="scientific">Mogibacterium diversum</name>
    <dbReference type="NCBI Taxonomy" id="114527"/>
    <lineage>
        <taxon>Bacteria</taxon>
        <taxon>Bacillati</taxon>
        <taxon>Bacillota</taxon>
        <taxon>Clostridia</taxon>
        <taxon>Peptostreptococcales</taxon>
        <taxon>Anaerovoracaceae</taxon>
        <taxon>Mogibacterium</taxon>
    </lineage>
</organism>
<keyword evidence="1" id="KW-0812">Transmembrane</keyword>
<reference evidence="2" key="1">
    <citation type="submission" date="2020-04" db="EMBL/GenBank/DDBJ databases">
        <title>Deep metagenomics examines the oral microbiome during advanced dental caries in children, revealing novel taxa and co-occurrences with host molecules.</title>
        <authorList>
            <person name="Baker J.L."/>
            <person name="Morton J.T."/>
            <person name="Dinis M."/>
            <person name="Alvarez R."/>
            <person name="Tran N.C."/>
            <person name="Knight R."/>
            <person name="Edlund A."/>
        </authorList>
    </citation>
    <scope>NUCLEOTIDE SEQUENCE</scope>
    <source>
        <strain evidence="2">JCVI_24_bin.8</strain>
    </source>
</reference>
<accession>A0A930EHE0</accession>
<dbReference type="EMBL" id="JABZQH010000223">
    <property type="protein sequence ID" value="MBF1352652.1"/>
    <property type="molecule type" value="Genomic_DNA"/>
</dbReference>
<feature type="transmembrane region" description="Helical" evidence="1">
    <location>
        <begin position="6"/>
        <end position="23"/>
    </location>
</feature>
<dbReference type="Proteomes" id="UP000722050">
    <property type="component" value="Unassembled WGS sequence"/>
</dbReference>
<gene>
    <name evidence="2" type="ORF">HXM71_06000</name>
</gene>
<feature type="transmembrane region" description="Helical" evidence="1">
    <location>
        <begin position="114"/>
        <end position="133"/>
    </location>
</feature>
<protein>
    <submittedName>
        <fullName evidence="2">MBOAT family protein</fullName>
    </submittedName>
</protein>
<evidence type="ECO:0000313" key="3">
    <source>
        <dbReference type="Proteomes" id="UP000722050"/>
    </source>
</evidence>
<dbReference type="InterPro" id="IPR051085">
    <property type="entry name" value="MB_O-acyltransferase"/>
</dbReference>
<proteinExistence type="predicted"/>
<feature type="transmembrane region" description="Helical" evidence="1">
    <location>
        <begin position="82"/>
        <end position="102"/>
    </location>
</feature>
<keyword evidence="1" id="KW-1133">Transmembrane helix</keyword>